<keyword evidence="2" id="KW-1185">Reference proteome</keyword>
<gene>
    <name evidence="1" type="ORF">FH603_1613</name>
</gene>
<reference evidence="1 2" key="1">
    <citation type="submission" date="2019-06" db="EMBL/GenBank/DDBJ databases">
        <title>Spirosoma utsteinense sp. nov. isolated from Antarctic ice-free soils.</title>
        <authorList>
            <person name="Tahon G."/>
        </authorList>
    </citation>
    <scope>NUCLEOTIDE SEQUENCE [LARGE SCALE GENOMIC DNA]</scope>
    <source>
        <strain evidence="1 2">LMG 31447</strain>
    </source>
</reference>
<evidence type="ECO:0000313" key="2">
    <source>
        <dbReference type="Proteomes" id="UP000700732"/>
    </source>
</evidence>
<sequence length="395" mass="43925">MDRFCLDMRSLAVKVVICLSMGFSLLTCVDPVDLPINSSLDVLIVDCTLTDKAETQVIRLNRSKADVITGRFGYVPLTGANVQILVDSLNVVIAQETTDGRYQLPADFKGLTGHVYQLKFTLSDGTRYESTPEQLQPVAPIGQVRAQFNPTSLSGIERLNNAYSAAHDFYVDFTDPGDQTNYYRWDWIDWERQEWCRSCNKGLYQIRDNQGNLLEDCVNNTLNASFPNYDYNCRTACWEIIYSNNLVLFSDQFSNGNPVKSLLIGQVPLYSKEASLVEVRQSSLTKKAYDYLERLNDQTQATGGVASGQPALLVGNVQNVAQRNEPVVGYFAVSSVSTVQYWLTRRDASGSAPGLFQALNGHDPINEPPLGNRPPSAVCVASDTRTPFKPAGWRN</sequence>
<accession>A0ABR6W3K2</accession>
<dbReference type="InterPro" id="IPR025345">
    <property type="entry name" value="DUF4249"/>
</dbReference>
<proteinExistence type="predicted"/>
<dbReference type="Pfam" id="PF14054">
    <property type="entry name" value="DUF4249"/>
    <property type="match status" value="1"/>
</dbReference>
<dbReference type="Proteomes" id="UP000700732">
    <property type="component" value="Unassembled WGS sequence"/>
</dbReference>
<organism evidence="1 2">
    <name type="scientific">Spirosoma utsteinense</name>
    <dbReference type="NCBI Taxonomy" id="2585773"/>
    <lineage>
        <taxon>Bacteria</taxon>
        <taxon>Pseudomonadati</taxon>
        <taxon>Bacteroidota</taxon>
        <taxon>Cytophagia</taxon>
        <taxon>Cytophagales</taxon>
        <taxon>Cytophagaceae</taxon>
        <taxon>Spirosoma</taxon>
    </lineage>
</organism>
<name>A0ABR6W3K2_9BACT</name>
<dbReference type="EMBL" id="VFIA01000007">
    <property type="protein sequence ID" value="MBC3791115.1"/>
    <property type="molecule type" value="Genomic_DNA"/>
</dbReference>
<evidence type="ECO:0008006" key="3">
    <source>
        <dbReference type="Google" id="ProtNLM"/>
    </source>
</evidence>
<evidence type="ECO:0000313" key="1">
    <source>
        <dbReference type="EMBL" id="MBC3791115.1"/>
    </source>
</evidence>
<dbReference type="RefSeq" id="WP_235985619.1">
    <property type="nucleotide sequence ID" value="NZ_VFIA01000007.1"/>
</dbReference>
<protein>
    <recommendedName>
        <fullName evidence="3">DUF4249 domain-containing protein</fullName>
    </recommendedName>
</protein>
<comment type="caution">
    <text evidence="1">The sequence shown here is derived from an EMBL/GenBank/DDBJ whole genome shotgun (WGS) entry which is preliminary data.</text>
</comment>